<organism evidence="2 3">
    <name type="scientific">Lasiosphaeria hispida</name>
    <dbReference type="NCBI Taxonomy" id="260671"/>
    <lineage>
        <taxon>Eukaryota</taxon>
        <taxon>Fungi</taxon>
        <taxon>Dikarya</taxon>
        <taxon>Ascomycota</taxon>
        <taxon>Pezizomycotina</taxon>
        <taxon>Sordariomycetes</taxon>
        <taxon>Sordariomycetidae</taxon>
        <taxon>Sordariales</taxon>
        <taxon>Lasiosphaeriaceae</taxon>
        <taxon>Lasiosphaeria</taxon>
    </lineage>
</organism>
<reference evidence="2" key="1">
    <citation type="journal article" date="2023" name="Mol. Phylogenet. Evol.">
        <title>Genome-scale phylogeny and comparative genomics of the fungal order Sordariales.</title>
        <authorList>
            <person name="Hensen N."/>
            <person name="Bonometti L."/>
            <person name="Westerberg I."/>
            <person name="Brannstrom I.O."/>
            <person name="Guillou S."/>
            <person name="Cros-Aarteil S."/>
            <person name="Calhoun S."/>
            <person name="Haridas S."/>
            <person name="Kuo A."/>
            <person name="Mondo S."/>
            <person name="Pangilinan J."/>
            <person name="Riley R."/>
            <person name="LaButti K."/>
            <person name="Andreopoulos B."/>
            <person name="Lipzen A."/>
            <person name="Chen C."/>
            <person name="Yan M."/>
            <person name="Daum C."/>
            <person name="Ng V."/>
            <person name="Clum A."/>
            <person name="Steindorff A."/>
            <person name="Ohm R.A."/>
            <person name="Martin F."/>
            <person name="Silar P."/>
            <person name="Natvig D.O."/>
            <person name="Lalanne C."/>
            <person name="Gautier V."/>
            <person name="Ament-Velasquez S.L."/>
            <person name="Kruys A."/>
            <person name="Hutchinson M.I."/>
            <person name="Powell A.J."/>
            <person name="Barry K."/>
            <person name="Miller A.N."/>
            <person name="Grigoriev I.V."/>
            <person name="Debuchy R."/>
            <person name="Gladieux P."/>
            <person name="Hiltunen Thoren M."/>
            <person name="Johannesson H."/>
        </authorList>
    </citation>
    <scope>NUCLEOTIDE SEQUENCE</scope>
    <source>
        <strain evidence="2">CBS 955.72</strain>
    </source>
</reference>
<proteinExistence type="predicted"/>
<dbReference type="AlphaFoldDB" id="A0AAJ0MFJ5"/>
<dbReference type="EMBL" id="JAUIQD010000003">
    <property type="protein sequence ID" value="KAK3356804.1"/>
    <property type="molecule type" value="Genomic_DNA"/>
</dbReference>
<feature type="region of interest" description="Disordered" evidence="1">
    <location>
        <begin position="384"/>
        <end position="412"/>
    </location>
</feature>
<evidence type="ECO:0000313" key="2">
    <source>
        <dbReference type="EMBL" id="KAK3356804.1"/>
    </source>
</evidence>
<name>A0AAJ0MFJ5_9PEZI</name>
<accession>A0AAJ0MFJ5</accession>
<protein>
    <submittedName>
        <fullName evidence="2">Uncharacterized protein</fullName>
    </submittedName>
</protein>
<evidence type="ECO:0000313" key="3">
    <source>
        <dbReference type="Proteomes" id="UP001275084"/>
    </source>
</evidence>
<reference evidence="2" key="2">
    <citation type="submission" date="2023-06" db="EMBL/GenBank/DDBJ databases">
        <authorList>
            <consortium name="Lawrence Berkeley National Laboratory"/>
            <person name="Haridas S."/>
            <person name="Hensen N."/>
            <person name="Bonometti L."/>
            <person name="Westerberg I."/>
            <person name="Brannstrom I.O."/>
            <person name="Guillou S."/>
            <person name="Cros-Aarteil S."/>
            <person name="Calhoun S."/>
            <person name="Kuo A."/>
            <person name="Mondo S."/>
            <person name="Pangilinan J."/>
            <person name="Riley R."/>
            <person name="Labutti K."/>
            <person name="Andreopoulos B."/>
            <person name="Lipzen A."/>
            <person name="Chen C."/>
            <person name="Yanf M."/>
            <person name="Daum C."/>
            <person name="Ng V."/>
            <person name="Clum A."/>
            <person name="Steindorff A."/>
            <person name="Ohm R."/>
            <person name="Martin F."/>
            <person name="Silar P."/>
            <person name="Natvig D."/>
            <person name="Lalanne C."/>
            <person name="Gautier V."/>
            <person name="Ament-Velasquez S.L."/>
            <person name="Kruys A."/>
            <person name="Hutchinson M.I."/>
            <person name="Powell A.J."/>
            <person name="Barry K."/>
            <person name="Miller A.N."/>
            <person name="Grigoriev I.V."/>
            <person name="Debuchy R."/>
            <person name="Gladieux P."/>
            <person name="Thoren M.H."/>
            <person name="Johannesson H."/>
        </authorList>
    </citation>
    <scope>NUCLEOTIDE SEQUENCE</scope>
    <source>
        <strain evidence="2">CBS 955.72</strain>
    </source>
</reference>
<gene>
    <name evidence="2" type="ORF">B0T25DRAFT_566136</name>
</gene>
<dbReference type="Proteomes" id="UP001275084">
    <property type="component" value="Unassembled WGS sequence"/>
</dbReference>
<sequence>MALLSGDAPASMQPSEALALGAASKETAFERAEADIRDCPPLLFAVKARIEGILGAIDEKQPFSMQPVVQAIKTQLRVAADDFRNTGGLGDFLPSKAEVLAMIYCHPNCHFDGAVATALRVMGRLDLASASQHGSGASANPTNTPEARLAGLEARVKDAESARVTETKLAHDLEKSTADFQAGFTNLEKQIKQVESTKVSEAQLAEILKMEIIRSTQVSETKLADIVKKIETVKSTQVSQFQLTQELDKLTKTAGARNVAQEQLIKFGNSTKQNFEAELSALDIRISIAENSRAYKSDLSKLEKEVGGLKTEEVSIKGRLTKSANAIKDCETRIDLVMDLYDPQKLTDIDKNIKGWSEHLTRKLQVALGQVYERINHIVVRLDEHPAPGASESPSMEPARSQKKRRTTSGGG</sequence>
<feature type="compositionally biased region" description="Basic residues" evidence="1">
    <location>
        <begin position="401"/>
        <end position="412"/>
    </location>
</feature>
<evidence type="ECO:0000256" key="1">
    <source>
        <dbReference type="SAM" id="MobiDB-lite"/>
    </source>
</evidence>
<keyword evidence="3" id="KW-1185">Reference proteome</keyword>
<comment type="caution">
    <text evidence="2">The sequence shown here is derived from an EMBL/GenBank/DDBJ whole genome shotgun (WGS) entry which is preliminary data.</text>
</comment>